<dbReference type="SUPFAM" id="SSF53474">
    <property type="entry name" value="alpha/beta-Hydrolases"/>
    <property type="match status" value="1"/>
</dbReference>
<dbReference type="GO" id="GO:0097176">
    <property type="term" value="P:epoxide metabolic process"/>
    <property type="evidence" value="ECO:0007669"/>
    <property type="project" value="TreeGrafter"/>
</dbReference>
<evidence type="ECO:0000256" key="2">
    <source>
        <dbReference type="ARBA" id="ARBA00022801"/>
    </source>
</evidence>
<name>A0A853BFR8_9PSEU</name>
<dbReference type="Proteomes" id="UP000549616">
    <property type="component" value="Unassembled WGS sequence"/>
</dbReference>
<dbReference type="EMBL" id="JACCFK010000002">
    <property type="protein sequence ID" value="NYI93481.1"/>
    <property type="molecule type" value="Genomic_DNA"/>
</dbReference>
<dbReference type="Gene3D" id="3.40.50.1820">
    <property type="entry name" value="alpha/beta hydrolase"/>
    <property type="match status" value="2"/>
</dbReference>
<accession>A0A853BFR8</accession>
<keyword evidence="4" id="KW-1185">Reference proteome</keyword>
<comment type="caution">
    <text evidence="3">The sequence shown here is derived from an EMBL/GenBank/DDBJ whole genome shotgun (WGS) entry which is preliminary data.</text>
</comment>
<organism evidence="3 4">
    <name type="scientific">Amycolatopsis endophytica</name>
    <dbReference type="NCBI Taxonomy" id="860233"/>
    <lineage>
        <taxon>Bacteria</taxon>
        <taxon>Bacillati</taxon>
        <taxon>Actinomycetota</taxon>
        <taxon>Actinomycetes</taxon>
        <taxon>Pseudonocardiales</taxon>
        <taxon>Pseudonocardiaceae</taxon>
        <taxon>Amycolatopsis</taxon>
    </lineage>
</organism>
<evidence type="ECO:0000313" key="4">
    <source>
        <dbReference type="Proteomes" id="UP000549616"/>
    </source>
</evidence>
<protein>
    <recommendedName>
        <fullName evidence="5">Epoxide hydrolase</fullName>
    </recommendedName>
</protein>
<dbReference type="InterPro" id="IPR029058">
    <property type="entry name" value="AB_hydrolase_fold"/>
</dbReference>
<dbReference type="RefSeq" id="WP_179777648.1">
    <property type="nucleotide sequence ID" value="NZ_JACCFK010000002.1"/>
</dbReference>
<sequence length="124" mass="13925">MEYLDVIGRLTDPVAYGGSPEDAFHLVCPAPPGYGFSDTPSTSGWGIQRIADAWAVLMARLGYARYGARDLIESERAGLESLASRCWAARRDTDIRYWNEPRRGGHFAAMEEPEVIRAFFRLVR</sequence>
<keyword evidence="2" id="KW-0378">Hydrolase</keyword>
<evidence type="ECO:0000313" key="3">
    <source>
        <dbReference type="EMBL" id="NYI93481.1"/>
    </source>
</evidence>
<gene>
    <name evidence="3" type="ORF">HNR02_006856</name>
</gene>
<dbReference type="PANTHER" id="PTHR21661">
    <property type="entry name" value="EPOXIDE HYDROLASE 1-RELATED"/>
    <property type="match status" value="1"/>
</dbReference>
<comment type="similarity">
    <text evidence="1">Belongs to the peptidase S33 family.</text>
</comment>
<dbReference type="AlphaFoldDB" id="A0A853BFR8"/>
<dbReference type="GO" id="GO:0004301">
    <property type="term" value="F:epoxide hydrolase activity"/>
    <property type="evidence" value="ECO:0007669"/>
    <property type="project" value="TreeGrafter"/>
</dbReference>
<reference evidence="3 4" key="1">
    <citation type="submission" date="2020-07" db="EMBL/GenBank/DDBJ databases">
        <title>Sequencing the genomes of 1000 actinobacteria strains.</title>
        <authorList>
            <person name="Klenk H.-P."/>
        </authorList>
    </citation>
    <scope>NUCLEOTIDE SEQUENCE [LARGE SCALE GENOMIC DNA]</scope>
    <source>
        <strain evidence="3 4">DSM 104006</strain>
    </source>
</reference>
<proteinExistence type="inferred from homology"/>
<evidence type="ECO:0008006" key="5">
    <source>
        <dbReference type="Google" id="ProtNLM"/>
    </source>
</evidence>
<evidence type="ECO:0000256" key="1">
    <source>
        <dbReference type="ARBA" id="ARBA00010088"/>
    </source>
</evidence>
<dbReference type="PANTHER" id="PTHR21661:SF35">
    <property type="entry name" value="EPOXIDE HYDROLASE"/>
    <property type="match status" value="1"/>
</dbReference>